<sequence>ALNHNKQKDQSRPYINTLTMYWAGLWSTLYFIVMSIGPFLSPTHTLDPVKQVGECKPSPALQVLIWKSSHCQNERTETTISPTNLAQSTIDSVFRKNNEKSEFSNS</sequence>
<name>A0ACA9PNW9_9GLOM</name>
<gene>
    <name evidence="1" type="ORF">SCALOS_LOCUS11146</name>
</gene>
<reference evidence="1" key="1">
    <citation type="submission" date="2021-06" db="EMBL/GenBank/DDBJ databases">
        <authorList>
            <person name="Kallberg Y."/>
            <person name="Tangrot J."/>
            <person name="Rosling A."/>
        </authorList>
    </citation>
    <scope>NUCLEOTIDE SEQUENCE</scope>
    <source>
        <strain evidence="1">AU212A</strain>
    </source>
</reference>
<proteinExistence type="predicted"/>
<evidence type="ECO:0000313" key="1">
    <source>
        <dbReference type="EMBL" id="CAG8718067.1"/>
    </source>
</evidence>
<keyword evidence="2" id="KW-1185">Reference proteome</keyword>
<dbReference type="Proteomes" id="UP000789860">
    <property type="component" value="Unassembled WGS sequence"/>
</dbReference>
<dbReference type="EMBL" id="CAJVPM010046186">
    <property type="protein sequence ID" value="CAG8718067.1"/>
    <property type="molecule type" value="Genomic_DNA"/>
</dbReference>
<feature type="non-terminal residue" evidence="1">
    <location>
        <position position="106"/>
    </location>
</feature>
<feature type="non-terminal residue" evidence="1">
    <location>
        <position position="1"/>
    </location>
</feature>
<comment type="caution">
    <text evidence="1">The sequence shown here is derived from an EMBL/GenBank/DDBJ whole genome shotgun (WGS) entry which is preliminary data.</text>
</comment>
<accession>A0ACA9PNW9</accession>
<organism evidence="1 2">
    <name type="scientific">Scutellospora calospora</name>
    <dbReference type="NCBI Taxonomy" id="85575"/>
    <lineage>
        <taxon>Eukaryota</taxon>
        <taxon>Fungi</taxon>
        <taxon>Fungi incertae sedis</taxon>
        <taxon>Mucoromycota</taxon>
        <taxon>Glomeromycotina</taxon>
        <taxon>Glomeromycetes</taxon>
        <taxon>Diversisporales</taxon>
        <taxon>Gigasporaceae</taxon>
        <taxon>Scutellospora</taxon>
    </lineage>
</organism>
<evidence type="ECO:0000313" key="2">
    <source>
        <dbReference type="Proteomes" id="UP000789860"/>
    </source>
</evidence>
<protein>
    <submittedName>
        <fullName evidence="1">7684_t:CDS:1</fullName>
    </submittedName>
</protein>